<dbReference type="EMBL" id="BMQB01000005">
    <property type="protein sequence ID" value="GGJ94013.1"/>
    <property type="molecule type" value="Genomic_DNA"/>
</dbReference>
<dbReference type="PROSITE" id="PS50887">
    <property type="entry name" value="GGDEF"/>
    <property type="match status" value="1"/>
</dbReference>
<dbReference type="InterPro" id="IPR013767">
    <property type="entry name" value="PAS_fold"/>
</dbReference>
<keyword evidence="1" id="KW-1133">Transmembrane helix</keyword>
<dbReference type="CDD" id="cd01948">
    <property type="entry name" value="EAL"/>
    <property type="match status" value="1"/>
</dbReference>
<dbReference type="Pfam" id="PF00563">
    <property type="entry name" value="EAL"/>
    <property type="match status" value="1"/>
</dbReference>
<feature type="transmembrane region" description="Helical" evidence="1">
    <location>
        <begin position="136"/>
        <end position="156"/>
    </location>
</feature>
<feature type="transmembrane region" description="Helical" evidence="1">
    <location>
        <begin position="265"/>
        <end position="282"/>
    </location>
</feature>
<dbReference type="InterPro" id="IPR029787">
    <property type="entry name" value="Nucleotide_cyclase"/>
</dbReference>
<keyword evidence="1" id="KW-0812">Transmembrane</keyword>
<feature type="domain" description="PAC" evidence="3">
    <location>
        <begin position="407"/>
        <end position="458"/>
    </location>
</feature>
<dbReference type="CDD" id="cd01949">
    <property type="entry name" value="GGDEF"/>
    <property type="match status" value="1"/>
</dbReference>
<protein>
    <recommendedName>
        <fullName evidence="8">Diguanylate cyclase</fullName>
    </recommendedName>
</protein>
<dbReference type="SMART" id="SM00091">
    <property type="entry name" value="PAS"/>
    <property type="match status" value="1"/>
</dbReference>
<evidence type="ECO:0000259" key="4">
    <source>
        <dbReference type="PROSITE" id="PS50883"/>
    </source>
</evidence>
<dbReference type="SUPFAM" id="SSF55073">
    <property type="entry name" value="Nucleotide cyclase"/>
    <property type="match status" value="1"/>
</dbReference>
<name>A0A8J3B3Z4_9ACTN</name>
<dbReference type="InterPro" id="IPR035919">
    <property type="entry name" value="EAL_sf"/>
</dbReference>
<dbReference type="Pfam" id="PF00990">
    <property type="entry name" value="GGDEF"/>
    <property type="match status" value="1"/>
</dbReference>
<dbReference type="SUPFAM" id="SSF55785">
    <property type="entry name" value="PYP-like sensor domain (PAS domain)"/>
    <property type="match status" value="1"/>
</dbReference>
<dbReference type="AlphaFoldDB" id="A0A8J3B3Z4"/>
<keyword evidence="7" id="KW-1185">Reference proteome</keyword>
<keyword evidence="1" id="KW-0472">Membrane</keyword>
<dbReference type="GO" id="GO:0006355">
    <property type="term" value="P:regulation of DNA-templated transcription"/>
    <property type="evidence" value="ECO:0007669"/>
    <property type="project" value="InterPro"/>
</dbReference>
<reference evidence="6" key="2">
    <citation type="submission" date="2020-09" db="EMBL/GenBank/DDBJ databases">
        <authorList>
            <person name="Sun Q."/>
            <person name="Ohkuma M."/>
        </authorList>
    </citation>
    <scope>NUCLEOTIDE SEQUENCE</scope>
    <source>
        <strain evidence="6">JCM 3090</strain>
    </source>
</reference>
<dbReference type="InterPro" id="IPR000160">
    <property type="entry name" value="GGDEF_dom"/>
</dbReference>
<evidence type="ECO:0000259" key="3">
    <source>
        <dbReference type="PROSITE" id="PS50113"/>
    </source>
</evidence>
<dbReference type="InterPro" id="IPR000014">
    <property type="entry name" value="PAS"/>
</dbReference>
<accession>A0A8J3B3Z4</accession>
<feature type="transmembrane region" description="Helical" evidence="1">
    <location>
        <begin position="79"/>
        <end position="100"/>
    </location>
</feature>
<dbReference type="InterPro" id="IPR000700">
    <property type="entry name" value="PAS-assoc_C"/>
</dbReference>
<dbReference type="InterPro" id="IPR001633">
    <property type="entry name" value="EAL_dom"/>
</dbReference>
<dbReference type="NCBIfam" id="TIGR00229">
    <property type="entry name" value="sensory_box"/>
    <property type="match status" value="1"/>
</dbReference>
<sequence>MSVAIQLERRRLPVVVSAVLAVLAAAVATAPGIPPLVRGVAGWGIAAGAAVLAARTFARAGAYADGPRLLRTFWRRLSGTAMITTAGLVVAGAAPLGLPYLREAELGIFGVAILLLCVAVWGLPATPRAGYDWLTFGLDSLTVLVAAALFAWHFTLRQLLADPNAGEHALLGIALLGAVSVYVVVRVGLAWAGPVDQLATALLGMGLLVGILSGALLMLPFVADATQLLQLGVPAAAVLWVAAARRQLRVVPGRHHRKHSAHRPFSLLPYSGVVAVGTLLLVEGPDAGREGRIIVTGAVVLVTLVLVRQLAAFYENARLLRRLDASMQEVRNHERRFRSMVQQASDIIVITSPDGTVSYASPALRQLIGVAPDEAEQLNLTTYIHPDDAQTVADQTREVAGMPGSVATYRVRLADANGTYRWLEFVSTNLLADPSVRGIVSNARDITDMLRYQQQLTHQATHDELTKLPNRALLLERLEGALAPRGTDVNAGRISVALVDLDDFKAFNDRLGHPVGDGLLVGMGRILSRAVGPHDTVARLGGDEFAVLMVGVTPEKATEVINRIITALETPMIVDGYELLVGASIGLAHGHAGEDPAELLRRADVALYAAKDHGKGRFAAYDLELDRRSVQHAELGAELRQALGTYGQLHLLYQPIVTLPDGLITGVEALIRWQHPRRGLIPPSEFIPVAERTGLIVPLGRWILREAAAQAAAWANDPTAAPITMSVNVSARQLREPGFPEELSAVLAETGLEPSRFIVEVTETAVFDSDAALTALRGVSRLGVRVALDDFGTGHSSLGLLRTCPVDVLKVDKSFVDGVTGTAEQAAIAISLIQITTTMRLAAVAEGVETADQARVLHDLGYRLAQGYHFSRPASPEQIHQMLAVASAERYASGASRHRAA</sequence>
<dbReference type="InterPro" id="IPR035965">
    <property type="entry name" value="PAS-like_dom_sf"/>
</dbReference>
<feature type="domain" description="GGDEF" evidence="5">
    <location>
        <begin position="492"/>
        <end position="623"/>
    </location>
</feature>
<evidence type="ECO:0008006" key="8">
    <source>
        <dbReference type="Google" id="ProtNLM"/>
    </source>
</evidence>
<dbReference type="Proteomes" id="UP000649739">
    <property type="component" value="Unassembled WGS sequence"/>
</dbReference>
<evidence type="ECO:0000256" key="1">
    <source>
        <dbReference type="SAM" id="Phobius"/>
    </source>
</evidence>
<dbReference type="PROSITE" id="PS50883">
    <property type="entry name" value="EAL"/>
    <property type="match status" value="1"/>
</dbReference>
<evidence type="ECO:0000313" key="7">
    <source>
        <dbReference type="Proteomes" id="UP000649739"/>
    </source>
</evidence>
<evidence type="ECO:0000313" key="6">
    <source>
        <dbReference type="EMBL" id="GGJ94013.1"/>
    </source>
</evidence>
<dbReference type="SMART" id="SM00267">
    <property type="entry name" value="GGDEF"/>
    <property type="match status" value="1"/>
</dbReference>
<dbReference type="CDD" id="cd00130">
    <property type="entry name" value="PAS"/>
    <property type="match status" value="1"/>
</dbReference>
<dbReference type="Gene3D" id="3.30.70.270">
    <property type="match status" value="1"/>
</dbReference>
<feature type="transmembrane region" description="Helical" evidence="1">
    <location>
        <begin position="106"/>
        <end position="124"/>
    </location>
</feature>
<reference evidence="6" key="1">
    <citation type="journal article" date="2014" name="Int. J. Syst. Evol. Microbiol.">
        <title>Complete genome sequence of Corynebacterium casei LMG S-19264T (=DSM 44701T), isolated from a smear-ripened cheese.</title>
        <authorList>
            <consortium name="US DOE Joint Genome Institute (JGI-PGF)"/>
            <person name="Walter F."/>
            <person name="Albersmeier A."/>
            <person name="Kalinowski J."/>
            <person name="Ruckert C."/>
        </authorList>
    </citation>
    <scope>NUCLEOTIDE SEQUENCE</scope>
    <source>
        <strain evidence="6">JCM 3090</strain>
    </source>
</reference>
<dbReference type="InterPro" id="IPR052155">
    <property type="entry name" value="Biofilm_reg_signaling"/>
</dbReference>
<feature type="transmembrane region" description="Helical" evidence="1">
    <location>
        <begin position="40"/>
        <end position="58"/>
    </location>
</feature>
<feature type="domain" description="EAL" evidence="4">
    <location>
        <begin position="632"/>
        <end position="887"/>
    </location>
</feature>
<dbReference type="SUPFAM" id="SSF141868">
    <property type="entry name" value="EAL domain-like"/>
    <property type="match status" value="1"/>
</dbReference>
<dbReference type="NCBIfam" id="TIGR00254">
    <property type="entry name" value="GGDEF"/>
    <property type="match status" value="1"/>
</dbReference>
<comment type="caution">
    <text evidence="6">The sequence shown here is derived from an EMBL/GenBank/DDBJ whole genome shotgun (WGS) entry which is preliminary data.</text>
</comment>
<evidence type="ECO:0000259" key="2">
    <source>
        <dbReference type="PROSITE" id="PS50112"/>
    </source>
</evidence>
<dbReference type="Pfam" id="PF00989">
    <property type="entry name" value="PAS"/>
    <property type="match status" value="1"/>
</dbReference>
<dbReference type="Gene3D" id="3.30.450.20">
    <property type="entry name" value="PAS domain"/>
    <property type="match status" value="1"/>
</dbReference>
<feature type="domain" description="PAS" evidence="2">
    <location>
        <begin position="333"/>
        <end position="403"/>
    </location>
</feature>
<dbReference type="PANTHER" id="PTHR44757">
    <property type="entry name" value="DIGUANYLATE CYCLASE DGCP"/>
    <property type="match status" value="1"/>
</dbReference>
<dbReference type="PANTHER" id="PTHR44757:SF2">
    <property type="entry name" value="BIOFILM ARCHITECTURE MAINTENANCE PROTEIN MBAA"/>
    <property type="match status" value="1"/>
</dbReference>
<dbReference type="InterPro" id="IPR043128">
    <property type="entry name" value="Rev_trsase/Diguanyl_cyclase"/>
</dbReference>
<dbReference type="PROSITE" id="PS50113">
    <property type="entry name" value="PAC"/>
    <property type="match status" value="1"/>
</dbReference>
<proteinExistence type="predicted"/>
<feature type="transmembrane region" description="Helical" evidence="1">
    <location>
        <begin position="201"/>
        <end position="222"/>
    </location>
</feature>
<dbReference type="PROSITE" id="PS50112">
    <property type="entry name" value="PAS"/>
    <property type="match status" value="1"/>
</dbReference>
<gene>
    <name evidence="6" type="ORF">GCM10010123_24820</name>
</gene>
<feature type="transmembrane region" description="Helical" evidence="1">
    <location>
        <begin position="228"/>
        <end position="244"/>
    </location>
</feature>
<dbReference type="SMART" id="SM00052">
    <property type="entry name" value="EAL"/>
    <property type="match status" value="1"/>
</dbReference>
<feature type="transmembrane region" description="Helical" evidence="1">
    <location>
        <begin position="168"/>
        <end position="189"/>
    </location>
</feature>
<dbReference type="Gene3D" id="3.20.20.450">
    <property type="entry name" value="EAL domain"/>
    <property type="match status" value="1"/>
</dbReference>
<feature type="transmembrane region" description="Helical" evidence="1">
    <location>
        <begin position="12"/>
        <end position="34"/>
    </location>
</feature>
<organism evidence="6 7">
    <name type="scientific">Pilimelia anulata</name>
    <dbReference type="NCBI Taxonomy" id="53371"/>
    <lineage>
        <taxon>Bacteria</taxon>
        <taxon>Bacillati</taxon>
        <taxon>Actinomycetota</taxon>
        <taxon>Actinomycetes</taxon>
        <taxon>Micromonosporales</taxon>
        <taxon>Micromonosporaceae</taxon>
        <taxon>Pilimelia</taxon>
    </lineage>
</organism>
<evidence type="ECO:0000259" key="5">
    <source>
        <dbReference type="PROSITE" id="PS50887"/>
    </source>
</evidence>